<dbReference type="RefSeq" id="WP_345293505.1">
    <property type="nucleotide sequence ID" value="NZ_BAABJY010000001.1"/>
</dbReference>
<dbReference type="Pfam" id="PF00535">
    <property type="entry name" value="Glycos_transf_2"/>
    <property type="match status" value="1"/>
</dbReference>
<dbReference type="PANTHER" id="PTHR22916">
    <property type="entry name" value="GLYCOSYLTRANSFERASE"/>
    <property type="match status" value="1"/>
</dbReference>
<sequence length="354" mass="39774">MIERAPIDAPGNEELEVSDGAMLPQSPVVSVLMITYNHGEYLAEAIEGVLAQQCDFPFELIIGEDASADHTLQVALDYQRRYPGIVRVVHGPRNVGINANGLRVYQRARGKYLAFCEGDDFWCAPGKLAGQVALLEADETIGIVHTDWTKAVNTDGRWRYDRANSVHRRVAGRFLRGDLSGTWHFPKILRTCTVMVPRTIFQAMVDSGLYRPEFRFGDSILNAFVTAQWNVGYLPDVTAVYRVSPNSALRSGAAERVTLYRSCLAFDDEARHLFHSRTGYAPGYRWEIAVSLLFWGMRARDWSAVRQALREIRSRFTSRENLACLATAVAMRWPAFHGRLRKGSERGLMDGGSQ</sequence>
<dbReference type="EMBL" id="BAABJY010000001">
    <property type="protein sequence ID" value="GAA4853403.1"/>
    <property type="molecule type" value="Genomic_DNA"/>
</dbReference>
<proteinExistence type="predicted"/>
<dbReference type="InterPro" id="IPR029044">
    <property type="entry name" value="Nucleotide-diphossugar_trans"/>
</dbReference>
<dbReference type="Proteomes" id="UP001501323">
    <property type="component" value="Unassembled WGS sequence"/>
</dbReference>
<evidence type="ECO:0000313" key="2">
    <source>
        <dbReference type="EMBL" id="GAA4853403.1"/>
    </source>
</evidence>
<feature type="domain" description="Glycosyltransferase 2-like" evidence="1">
    <location>
        <begin position="30"/>
        <end position="173"/>
    </location>
</feature>
<gene>
    <name evidence="2" type="ORF">GCM10023332_00540</name>
</gene>
<evidence type="ECO:0000259" key="1">
    <source>
        <dbReference type="Pfam" id="PF00535"/>
    </source>
</evidence>
<accession>A0ABP9DPP8</accession>
<keyword evidence="3" id="KW-1185">Reference proteome</keyword>
<dbReference type="Gene3D" id="3.90.550.10">
    <property type="entry name" value="Spore Coat Polysaccharide Biosynthesis Protein SpsA, Chain A"/>
    <property type="match status" value="1"/>
</dbReference>
<dbReference type="SUPFAM" id="SSF53448">
    <property type="entry name" value="Nucleotide-diphospho-sugar transferases"/>
    <property type="match status" value="1"/>
</dbReference>
<reference evidence="3" key="1">
    <citation type="journal article" date="2019" name="Int. J. Syst. Evol. Microbiol.">
        <title>The Global Catalogue of Microorganisms (GCM) 10K type strain sequencing project: providing services to taxonomists for standard genome sequencing and annotation.</title>
        <authorList>
            <consortium name="The Broad Institute Genomics Platform"/>
            <consortium name="The Broad Institute Genome Sequencing Center for Infectious Disease"/>
            <person name="Wu L."/>
            <person name="Ma J."/>
        </authorList>
    </citation>
    <scope>NUCLEOTIDE SEQUENCE [LARGE SCALE GENOMIC DNA]</scope>
    <source>
        <strain evidence="3">JCM 18392</strain>
    </source>
</reference>
<dbReference type="InterPro" id="IPR001173">
    <property type="entry name" value="Glyco_trans_2-like"/>
</dbReference>
<evidence type="ECO:0000313" key="3">
    <source>
        <dbReference type="Proteomes" id="UP001501323"/>
    </source>
</evidence>
<protein>
    <recommendedName>
        <fullName evidence="1">Glycosyltransferase 2-like domain-containing protein</fullName>
    </recommendedName>
</protein>
<dbReference type="PANTHER" id="PTHR22916:SF3">
    <property type="entry name" value="UDP-GLCNAC:BETAGAL BETA-1,3-N-ACETYLGLUCOSAMINYLTRANSFERASE-LIKE PROTEIN 1"/>
    <property type="match status" value="1"/>
</dbReference>
<name>A0ABP9DPP8_9GAMM</name>
<comment type="caution">
    <text evidence="2">The sequence shown here is derived from an EMBL/GenBank/DDBJ whole genome shotgun (WGS) entry which is preliminary data.</text>
</comment>
<organism evidence="2 3">
    <name type="scientific">Luteimonas vadosa</name>
    <dbReference type="NCBI Taxonomy" id="1165507"/>
    <lineage>
        <taxon>Bacteria</taxon>
        <taxon>Pseudomonadati</taxon>
        <taxon>Pseudomonadota</taxon>
        <taxon>Gammaproteobacteria</taxon>
        <taxon>Lysobacterales</taxon>
        <taxon>Lysobacteraceae</taxon>
        <taxon>Luteimonas</taxon>
    </lineage>
</organism>